<gene>
    <name evidence="3" type="ORF">A4D02_34875</name>
</gene>
<keyword evidence="4" id="KW-1185">Reference proteome</keyword>
<dbReference type="CDD" id="cd00293">
    <property type="entry name" value="USP-like"/>
    <property type="match status" value="1"/>
</dbReference>
<organism evidence="3 4">
    <name type="scientific">Niastella koreensis</name>
    <dbReference type="NCBI Taxonomy" id="354356"/>
    <lineage>
        <taxon>Bacteria</taxon>
        <taxon>Pseudomonadati</taxon>
        <taxon>Bacteroidota</taxon>
        <taxon>Chitinophagia</taxon>
        <taxon>Chitinophagales</taxon>
        <taxon>Chitinophagaceae</taxon>
        <taxon>Niastella</taxon>
    </lineage>
</organism>
<evidence type="ECO:0000313" key="3">
    <source>
        <dbReference type="EMBL" id="OQP44410.1"/>
    </source>
</evidence>
<dbReference type="InterPro" id="IPR006016">
    <property type="entry name" value="UspA"/>
</dbReference>
<evidence type="ECO:0000259" key="2">
    <source>
        <dbReference type="Pfam" id="PF00582"/>
    </source>
</evidence>
<accession>A0ABX3NSV3</accession>
<name>A0ABX3NSV3_9BACT</name>
<comment type="caution">
    <text evidence="3">The sequence shown here is derived from an EMBL/GenBank/DDBJ whole genome shotgun (WGS) entry which is preliminary data.</text>
</comment>
<reference evidence="3 4" key="1">
    <citation type="submission" date="2016-04" db="EMBL/GenBank/DDBJ databases">
        <authorList>
            <person name="Chen L."/>
            <person name="Zhuang W."/>
            <person name="Wang G."/>
        </authorList>
    </citation>
    <scope>NUCLEOTIDE SEQUENCE [LARGE SCALE GENOMIC DNA]</scope>
    <source>
        <strain evidence="4">GR20</strain>
    </source>
</reference>
<dbReference type="InterPro" id="IPR014729">
    <property type="entry name" value="Rossmann-like_a/b/a_fold"/>
</dbReference>
<dbReference type="PRINTS" id="PR01438">
    <property type="entry name" value="UNVRSLSTRESS"/>
</dbReference>
<evidence type="ECO:0000256" key="1">
    <source>
        <dbReference type="ARBA" id="ARBA00008791"/>
    </source>
</evidence>
<protein>
    <recommendedName>
        <fullName evidence="2">UspA domain-containing protein</fullName>
    </recommendedName>
</protein>
<evidence type="ECO:0000313" key="4">
    <source>
        <dbReference type="Proteomes" id="UP000192277"/>
    </source>
</evidence>
<sequence length="288" mass="32474">MKTILVATDFSDASHNAFLYAAQLAKSFNAGIILFNAYEPAPVPVSEIPIPILTYEEMETRTQQLMENEKQLPGIDNQIAVETFYKPGKVTANILQAVKEKKADLIITGMKRTTAVSRLFGSTVTALAKKLPVPMLVIPEETPFKELSAIALAVETDAAPDSDPHLLDVLREMGERFHAKLYLVKAVNNRFQESYEVLNRPVKINKMVRTMDPAFEFVEGKDIPQALNGFISSYNVNLLALLPHQHALWSRWFYNSITRAMIFESHIPLLIIPEQHKNSISVDHDQHY</sequence>
<dbReference type="InterPro" id="IPR006015">
    <property type="entry name" value="Universal_stress_UspA"/>
</dbReference>
<comment type="similarity">
    <text evidence="1">Belongs to the universal stress protein A family.</text>
</comment>
<dbReference type="Pfam" id="PF00582">
    <property type="entry name" value="Usp"/>
    <property type="match status" value="1"/>
</dbReference>
<dbReference type="RefSeq" id="WP_014218562.1">
    <property type="nucleotide sequence ID" value="NZ_LWBO01000024.1"/>
</dbReference>
<dbReference type="PANTHER" id="PTHR46268">
    <property type="entry name" value="STRESS RESPONSE PROTEIN NHAX"/>
    <property type="match status" value="1"/>
</dbReference>
<dbReference type="EMBL" id="LWBO01000024">
    <property type="protein sequence ID" value="OQP44410.1"/>
    <property type="molecule type" value="Genomic_DNA"/>
</dbReference>
<dbReference type="Proteomes" id="UP000192277">
    <property type="component" value="Unassembled WGS sequence"/>
</dbReference>
<dbReference type="Gene3D" id="3.40.50.620">
    <property type="entry name" value="HUPs"/>
    <property type="match status" value="2"/>
</dbReference>
<proteinExistence type="inferred from homology"/>
<dbReference type="SUPFAM" id="SSF52402">
    <property type="entry name" value="Adenine nucleotide alpha hydrolases-like"/>
    <property type="match status" value="2"/>
</dbReference>
<dbReference type="PANTHER" id="PTHR46268:SF6">
    <property type="entry name" value="UNIVERSAL STRESS PROTEIN UP12"/>
    <property type="match status" value="1"/>
</dbReference>
<feature type="domain" description="UspA" evidence="2">
    <location>
        <begin position="1"/>
        <end position="139"/>
    </location>
</feature>